<evidence type="ECO:0000313" key="2">
    <source>
        <dbReference type="Proteomes" id="UP000663873"/>
    </source>
</evidence>
<keyword evidence="2" id="KW-1185">Reference proteome</keyword>
<evidence type="ECO:0000313" key="1">
    <source>
        <dbReference type="EMBL" id="CAF4954273.1"/>
    </source>
</evidence>
<sequence length="41" mass="4528">METIKSSSNGHQTDNFHATPVRVVDTNACLYYPAQTSTVNE</sequence>
<proteinExistence type="predicted"/>
<dbReference type="AlphaFoldDB" id="A0A821Y752"/>
<feature type="non-terminal residue" evidence="1">
    <location>
        <position position="41"/>
    </location>
</feature>
<dbReference type="Proteomes" id="UP000663873">
    <property type="component" value="Unassembled WGS sequence"/>
</dbReference>
<protein>
    <submittedName>
        <fullName evidence="1">Uncharacterized protein</fullName>
    </submittedName>
</protein>
<comment type="caution">
    <text evidence="1">The sequence shown here is derived from an EMBL/GenBank/DDBJ whole genome shotgun (WGS) entry which is preliminary data.</text>
</comment>
<organism evidence="1 2">
    <name type="scientific">Rotaria socialis</name>
    <dbReference type="NCBI Taxonomy" id="392032"/>
    <lineage>
        <taxon>Eukaryota</taxon>
        <taxon>Metazoa</taxon>
        <taxon>Spiralia</taxon>
        <taxon>Gnathifera</taxon>
        <taxon>Rotifera</taxon>
        <taxon>Eurotatoria</taxon>
        <taxon>Bdelloidea</taxon>
        <taxon>Philodinida</taxon>
        <taxon>Philodinidae</taxon>
        <taxon>Rotaria</taxon>
    </lineage>
</organism>
<dbReference type="EMBL" id="CAJOBP010093256">
    <property type="protein sequence ID" value="CAF4954273.1"/>
    <property type="molecule type" value="Genomic_DNA"/>
</dbReference>
<gene>
    <name evidence="1" type="ORF">UJA718_LOCUS47905</name>
</gene>
<reference evidence="1" key="1">
    <citation type="submission" date="2021-02" db="EMBL/GenBank/DDBJ databases">
        <authorList>
            <person name="Nowell W R."/>
        </authorList>
    </citation>
    <scope>NUCLEOTIDE SEQUENCE</scope>
</reference>
<name>A0A821Y752_9BILA</name>
<accession>A0A821Y752</accession>